<dbReference type="Pfam" id="PF05987">
    <property type="entry name" value="DUF898"/>
    <property type="match status" value="1"/>
</dbReference>
<protein>
    <submittedName>
        <fullName evidence="2">Putative membrane protein</fullName>
    </submittedName>
</protein>
<keyword evidence="3" id="KW-1185">Reference proteome</keyword>
<dbReference type="HOGENOM" id="CLU_049287_0_0_4"/>
<evidence type="ECO:0000313" key="3">
    <source>
        <dbReference type="Proteomes" id="UP000030302"/>
    </source>
</evidence>
<evidence type="ECO:0000256" key="1">
    <source>
        <dbReference type="SAM" id="Phobius"/>
    </source>
</evidence>
<dbReference type="AlphaFoldDB" id="A0A0A1FFP1"/>
<dbReference type="KEGG" id="care:LT85_3331"/>
<dbReference type="InterPro" id="IPR010295">
    <property type="entry name" value="DUF898"/>
</dbReference>
<gene>
    <name evidence="2" type="ORF">LT85_3331</name>
</gene>
<reference evidence="3" key="1">
    <citation type="journal article" date="2014" name="Soil Biol. Biochem.">
        <title>Structure and function of bacterial communities in ageing soils: Insights from the Mendocino ecological staircase.</title>
        <authorList>
            <person name="Uroz S."/>
            <person name="Tech J.J."/>
            <person name="Sawaya N.A."/>
            <person name="Frey-Klett P."/>
            <person name="Leveau J.H.J."/>
        </authorList>
    </citation>
    <scope>NUCLEOTIDE SEQUENCE [LARGE SCALE GENOMIC DNA]</scope>
    <source>
        <strain evidence="3">Cal35</strain>
    </source>
</reference>
<feature type="transmembrane region" description="Helical" evidence="1">
    <location>
        <begin position="295"/>
        <end position="317"/>
    </location>
</feature>
<evidence type="ECO:0000313" key="2">
    <source>
        <dbReference type="EMBL" id="AIY42489.1"/>
    </source>
</evidence>
<feature type="transmembrane region" description="Helical" evidence="1">
    <location>
        <begin position="207"/>
        <end position="237"/>
    </location>
</feature>
<dbReference type="OrthoDB" id="9765721at2"/>
<accession>A0A0A1FFP1</accession>
<proteinExistence type="predicted"/>
<dbReference type="EMBL" id="CP009962">
    <property type="protein sequence ID" value="AIY42489.1"/>
    <property type="molecule type" value="Genomic_DNA"/>
</dbReference>
<keyword evidence="1" id="KW-0472">Membrane</keyword>
<feature type="transmembrane region" description="Helical" evidence="1">
    <location>
        <begin position="111"/>
        <end position="128"/>
    </location>
</feature>
<feature type="transmembrane region" description="Helical" evidence="1">
    <location>
        <begin position="38"/>
        <end position="58"/>
    </location>
</feature>
<name>A0A0A1FFP1_9BURK</name>
<keyword evidence="1" id="KW-1133">Transmembrane helix</keyword>
<dbReference type="STRING" id="279058.LT85_3331"/>
<keyword evidence="1" id="KW-0812">Transmembrane</keyword>
<organism evidence="2 3">
    <name type="scientific">Collimonas arenae</name>
    <dbReference type="NCBI Taxonomy" id="279058"/>
    <lineage>
        <taxon>Bacteria</taxon>
        <taxon>Pseudomonadati</taxon>
        <taxon>Pseudomonadota</taxon>
        <taxon>Betaproteobacteria</taxon>
        <taxon>Burkholderiales</taxon>
        <taxon>Oxalobacteraceae</taxon>
        <taxon>Collimonas</taxon>
    </lineage>
</organism>
<feature type="transmembrane region" description="Helical" evidence="1">
    <location>
        <begin position="249"/>
        <end position="275"/>
    </location>
</feature>
<dbReference type="Proteomes" id="UP000030302">
    <property type="component" value="Chromosome"/>
</dbReference>
<sequence>MSNATSDAPSFNFAATPLSPTPSTVEAFTFTGRGSEYFRIWIVNILLSIVTLGIYSAWAKVRRNRYFYDNTSVAGSSFEYHGNPIAILKGRIIAAVLIGGYQVAIRTNPKIGLLVLIPLMAAMPWLVWRSYQFKLYNSSYRGIRFGFKGSAGQSYFNYLLLPVLSGLSLGLLLPFAHQRTKKYLHSESKFGATHFSFDASIGAFYKIYAICFVIGMLGFIGLGIIFGGSLVALGTAGKHAGPAGFSGPFFLMIFAMYAWMFLIIPLGLTMVQNLIWSSTKLGEHQFQSNLKWTKVFFIMITNLIAIVCTLGLFTPFAHIRALKYRLESVTLLTAGSLDNFIADAEPHGSAAGEGMSDLLDFDLSL</sequence>
<dbReference type="RefSeq" id="WP_038490799.1">
    <property type="nucleotide sequence ID" value="NZ_CP009962.1"/>
</dbReference>
<feature type="transmembrane region" description="Helical" evidence="1">
    <location>
        <begin position="155"/>
        <end position="176"/>
    </location>
</feature>